<evidence type="ECO:0000313" key="4">
    <source>
        <dbReference type="WBParaSite" id="PgR116_g015_t02"/>
    </source>
</evidence>
<evidence type="ECO:0000256" key="1">
    <source>
        <dbReference type="SAM" id="SignalP"/>
    </source>
</evidence>
<dbReference type="Proteomes" id="UP000887569">
    <property type="component" value="Unplaced"/>
</dbReference>
<evidence type="ECO:0000313" key="3">
    <source>
        <dbReference type="WBParaSite" id="PgR116_g015_t01"/>
    </source>
</evidence>
<organism evidence="2 4">
    <name type="scientific">Parascaris univalens</name>
    <name type="common">Nematode worm</name>
    <dbReference type="NCBI Taxonomy" id="6257"/>
    <lineage>
        <taxon>Eukaryota</taxon>
        <taxon>Metazoa</taxon>
        <taxon>Ecdysozoa</taxon>
        <taxon>Nematoda</taxon>
        <taxon>Chromadorea</taxon>
        <taxon>Rhabditida</taxon>
        <taxon>Spirurina</taxon>
        <taxon>Ascaridomorpha</taxon>
        <taxon>Ascaridoidea</taxon>
        <taxon>Ascarididae</taxon>
        <taxon>Parascaris</taxon>
    </lineage>
</organism>
<name>A0A915CBL8_PARUN</name>
<keyword evidence="1" id="KW-0732">Signal</keyword>
<protein>
    <submittedName>
        <fullName evidence="3 4">Uncharacterized protein</fullName>
    </submittedName>
</protein>
<evidence type="ECO:0000313" key="2">
    <source>
        <dbReference type="Proteomes" id="UP000887569"/>
    </source>
</evidence>
<sequence length="141" mass="15669">MGSRMVPLAFFVTSASLAIPSAMVLYQVQKEEAHHSVQLAKVFLEERQAEAHHQVPLASPARRDPLVMVYHLFLSATAVRWELSAVVLRKARSAMESQTVHWAFCTPPAELANFSAMTSFLVQKETSALAMGRWASLAKIF</sequence>
<feature type="chain" id="PRO_5038276177" evidence="1">
    <location>
        <begin position="19"/>
        <end position="141"/>
    </location>
</feature>
<dbReference type="WBParaSite" id="PgR116_g015_t01">
    <property type="protein sequence ID" value="PgR116_g015_t01"/>
    <property type="gene ID" value="PgR116_g015"/>
</dbReference>
<proteinExistence type="predicted"/>
<keyword evidence="2" id="KW-1185">Reference proteome</keyword>
<dbReference type="AlphaFoldDB" id="A0A915CBL8"/>
<accession>A0A915CBL8</accession>
<reference evidence="3 4" key="1">
    <citation type="submission" date="2022-11" db="UniProtKB">
        <authorList>
            <consortium name="WormBaseParasite"/>
        </authorList>
    </citation>
    <scope>IDENTIFICATION</scope>
</reference>
<dbReference type="WBParaSite" id="PgR116_g015_t02">
    <property type="protein sequence ID" value="PgR116_g015_t02"/>
    <property type="gene ID" value="PgR116_g015"/>
</dbReference>
<feature type="signal peptide" evidence="1">
    <location>
        <begin position="1"/>
        <end position="18"/>
    </location>
</feature>